<dbReference type="FunFam" id="2.40.70.10:FF:000058">
    <property type="entry name" value="ASpartyl Protease"/>
    <property type="match status" value="1"/>
</dbReference>
<keyword evidence="8" id="KW-1015">Disulfide bond</keyword>
<evidence type="ECO:0000313" key="12">
    <source>
        <dbReference type="Proteomes" id="UP001608902"/>
    </source>
</evidence>
<evidence type="ECO:0000259" key="10">
    <source>
        <dbReference type="PROSITE" id="PS51767"/>
    </source>
</evidence>
<dbReference type="PANTHER" id="PTHR47966:SF8">
    <property type="entry name" value="ASPARTIC PROTEASE 1-RELATED"/>
    <property type="match status" value="1"/>
</dbReference>
<evidence type="ECO:0000256" key="5">
    <source>
        <dbReference type="ARBA" id="ARBA00022729"/>
    </source>
</evidence>
<keyword evidence="4" id="KW-0645">Protease</keyword>
<protein>
    <recommendedName>
        <fullName evidence="10">Peptidase A1 domain-containing protein</fullName>
    </recommendedName>
</protein>
<evidence type="ECO:0000256" key="8">
    <source>
        <dbReference type="ARBA" id="ARBA00023157"/>
    </source>
</evidence>
<proteinExistence type="inferred from homology"/>
<dbReference type="InterPro" id="IPR033121">
    <property type="entry name" value="PEPTIDASE_A1"/>
</dbReference>
<gene>
    <name evidence="11" type="ORF">AB6A40_010077</name>
</gene>
<dbReference type="GO" id="GO:0005576">
    <property type="term" value="C:extracellular region"/>
    <property type="evidence" value="ECO:0007669"/>
    <property type="project" value="UniProtKB-SubCell"/>
</dbReference>
<organism evidence="11 12">
    <name type="scientific">Gnathostoma spinigerum</name>
    <dbReference type="NCBI Taxonomy" id="75299"/>
    <lineage>
        <taxon>Eukaryota</taxon>
        <taxon>Metazoa</taxon>
        <taxon>Ecdysozoa</taxon>
        <taxon>Nematoda</taxon>
        <taxon>Chromadorea</taxon>
        <taxon>Rhabditida</taxon>
        <taxon>Spirurina</taxon>
        <taxon>Gnathostomatomorpha</taxon>
        <taxon>Gnathostomatoidea</taxon>
        <taxon>Gnathostomatidae</taxon>
        <taxon>Gnathostoma</taxon>
    </lineage>
</organism>
<evidence type="ECO:0000256" key="1">
    <source>
        <dbReference type="ARBA" id="ARBA00004613"/>
    </source>
</evidence>
<evidence type="ECO:0000256" key="7">
    <source>
        <dbReference type="ARBA" id="ARBA00022801"/>
    </source>
</evidence>
<keyword evidence="9" id="KW-0325">Glycoprotein</keyword>
<dbReference type="InterPro" id="IPR021109">
    <property type="entry name" value="Peptidase_aspartic_dom_sf"/>
</dbReference>
<keyword evidence="6" id="KW-0064">Aspartyl protease</keyword>
<dbReference type="GO" id="GO:0006508">
    <property type="term" value="P:proteolysis"/>
    <property type="evidence" value="ECO:0007669"/>
    <property type="project" value="UniProtKB-KW"/>
</dbReference>
<reference evidence="11 12" key="1">
    <citation type="submission" date="2024-08" db="EMBL/GenBank/DDBJ databases">
        <title>Gnathostoma spinigerum genome.</title>
        <authorList>
            <person name="Gonzalez-Bertolin B."/>
            <person name="Monzon S."/>
            <person name="Zaballos A."/>
            <person name="Jimenez P."/>
            <person name="Dekumyoy P."/>
            <person name="Varona S."/>
            <person name="Cuesta I."/>
            <person name="Sumanam S."/>
            <person name="Adisakwattana P."/>
            <person name="Gasser R.B."/>
            <person name="Hernandez-Gonzalez A."/>
            <person name="Young N.D."/>
            <person name="Perteguer M.J."/>
        </authorList>
    </citation>
    <scope>NUCLEOTIDE SEQUENCE [LARGE SCALE GENOMIC DNA]</scope>
    <source>
        <strain evidence="11">AL3</strain>
        <tissue evidence="11">Liver</tissue>
    </source>
</reference>
<feature type="domain" description="Peptidase A1" evidence="10">
    <location>
        <begin position="1"/>
        <end position="179"/>
    </location>
</feature>
<evidence type="ECO:0000256" key="4">
    <source>
        <dbReference type="ARBA" id="ARBA00022670"/>
    </source>
</evidence>
<name>A0ABD6F136_9BILA</name>
<dbReference type="PRINTS" id="PR00792">
    <property type="entry name" value="PEPSIN"/>
</dbReference>
<accession>A0ABD6F136</accession>
<keyword evidence="3" id="KW-0964">Secreted</keyword>
<dbReference type="AlphaFoldDB" id="A0ABD6F136"/>
<comment type="subcellular location">
    <subcellularLocation>
        <location evidence="1">Secreted</location>
    </subcellularLocation>
</comment>
<dbReference type="PROSITE" id="PS51767">
    <property type="entry name" value="PEPTIDASE_A1"/>
    <property type="match status" value="1"/>
</dbReference>
<keyword evidence="5" id="KW-0732">Signal</keyword>
<dbReference type="CDD" id="cd05471">
    <property type="entry name" value="pepsin_like"/>
    <property type="match status" value="1"/>
</dbReference>
<dbReference type="Pfam" id="PF00026">
    <property type="entry name" value="Asp"/>
    <property type="match status" value="1"/>
</dbReference>
<comment type="caution">
    <text evidence="11">The sequence shown here is derived from an EMBL/GenBank/DDBJ whole genome shotgun (WGS) entry which is preliminary data.</text>
</comment>
<sequence>MCPFRTIPAKSAEPGAGGLLTYGGFDNEHCEKDIKYVPLSSRTYWQFEMKGFKIGALELEEEYQVISDTGTSWIGVPSDVFFRIAIAIGARYDYRSGFLTIDCEKQRKGHTISIKLDGVTLKIPPIEYILDLGLGYGKCVVAMFQMSKGGMGPAWIFGDPLIRTYCNIHDVREERIGFARSLQKI</sequence>
<dbReference type="SUPFAM" id="SSF50630">
    <property type="entry name" value="Acid proteases"/>
    <property type="match status" value="1"/>
</dbReference>
<evidence type="ECO:0000256" key="3">
    <source>
        <dbReference type="ARBA" id="ARBA00022525"/>
    </source>
</evidence>
<dbReference type="Proteomes" id="UP001608902">
    <property type="component" value="Unassembled WGS sequence"/>
</dbReference>
<dbReference type="PANTHER" id="PTHR47966">
    <property type="entry name" value="BETA-SITE APP-CLEAVING ENZYME, ISOFORM A-RELATED"/>
    <property type="match status" value="1"/>
</dbReference>
<dbReference type="InterPro" id="IPR001461">
    <property type="entry name" value="Aspartic_peptidase_A1"/>
</dbReference>
<dbReference type="Gene3D" id="2.40.70.10">
    <property type="entry name" value="Acid Proteases"/>
    <property type="match status" value="1"/>
</dbReference>
<comment type="similarity">
    <text evidence="2">Belongs to the peptidase A1 family.</text>
</comment>
<keyword evidence="12" id="KW-1185">Reference proteome</keyword>
<keyword evidence="7" id="KW-0378">Hydrolase</keyword>
<evidence type="ECO:0000256" key="2">
    <source>
        <dbReference type="ARBA" id="ARBA00007447"/>
    </source>
</evidence>
<dbReference type="EMBL" id="JBGFUD010012046">
    <property type="protein sequence ID" value="MFH4983368.1"/>
    <property type="molecule type" value="Genomic_DNA"/>
</dbReference>
<evidence type="ECO:0000256" key="9">
    <source>
        <dbReference type="ARBA" id="ARBA00023180"/>
    </source>
</evidence>
<evidence type="ECO:0000313" key="11">
    <source>
        <dbReference type="EMBL" id="MFH4983368.1"/>
    </source>
</evidence>
<evidence type="ECO:0000256" key="6">
    <source>
        <dbReference type="ARBA" id="ARBA00022750"/>
    </source>
</evidence>
<dbReference type="GO" id="GO:0004190">
    <property type="term" value="F:aspartic-type endopeptidase activity"/>
    <property type="evidence" value="ECO:0007669"/>
    <property type="project" value="UniProtKB-KW"/>
</dbReference>
<dbReference type="InterPro" id="IPR034164">
    <property type="entry name" value="Pepsin-like_dom"/>
</dbReference>